<reference evidence="2" key="1">
    <citation type="submission" date="2021-02" db="EMBL/GenBank/DDBJ databases">
        <authorList>
            <person name="Dougan E. K."/>
            <person name="Rhodes N."/>
            <person name="Thang M."/>
            <person name="Chan C."/>
        </authorList>
    </citation>
    <scope>NUCLEOTIDE SEQUENCE</scope>
</reference>
<evidence type="ECO:0000313" key="3">
    <source>
        <dbReference type="Proteomes" id="UP000654075"/>
    </source>
</evidence>
<evidence type="ECO:0000313" key="2">
    <source>
        <dbReference type="EMBL" id="CAE8624916.1"/>
    </source>
</evidence>
<protein>
    <submittedName>
        <fullName evidence="2">Uncharacterized protein</fullName>
    </submittedName>
</protein>
<feature type="region of interest" description="Disordered" evidence="1">
    <location>
        <begin position="153"/>
        <end position="178"/>
    </location>
</feature>
<proteinExistence type="predicted"/>
<name>A0A813GIW6_POLGL</name>
<comment type="caution">
    <text evidence="2">The sequence shown here is derived from an EMBL/GenBank/DDBJ whole genome shotgun (WGS) entry which is preliminary data.</text>
</comment>
<gene>
    <name evidence="2" type="ORF">PGLA1383_LOCUS42005</name>
</gene>
<evidence type="ECO:0000256" key="1">
    <source>
        <dbReference type="SAM" id="MobiDB-lite"/>
    </source>
</evidence>
<organism evidence="2 3">
    <name type="scientific">Polarella glacialis</name>
    <name type="common">Dinoflagellate</name>
    <dbReference type="NCBI Taxonomy" id="89957"/>
    <lineage>
        <taxon>Eukaryota</taxon>
        <taxon>Sar</taxon>
        <taxon>Alveolata</taxon>
        <taxon>Dinophyceae</taxon>
        <taxon>Suessiales</taxon>
        <taxon>Suessiaceae</taxon>
        <taxon>Polarella</taxon>
    </lineage>
</organism>
<dbReference type="AlphaFoldDB" id="A0A813GIW6"/>
<dbReference type="EMBL" id="CAJNNV010028530">
    <property type="protein sequence ID" value="CAE8624916.1"/>
    <property type="molecule type" value="Genomic_DNA"/>
</dbReference>
<accession>A0A813GIW6</accession>
<feature type="non-terminal residue" evidence="2">
    <location>
        <position position="1"/>
    </location>
</feature>
<dbReference type="Proteomes" id="UP000654075">
    <property type="component" value="Unassembled WGS sequence"/>
</dbReference>
<sequence>GHQRALCALRFHTKLVGLLLEKLDVPLAQLQELRLACKRRQLTQFAPKLTSRCSPGDASCLWRASSSGSLYMSRELQCPIWHRLWYATAGWPSEDTRGAPREPFRPATCCLSREEARIVKEVEVHVSAALRHLGHASSHDHEVGKYFSAELGRASGDAPEESPAEDAHSALQDQEPSEDVAQEAESVQGVPALAPAAVQLGPSESEELGHAAAFGACQERLGEVAWAFFLHVQVVTAIFAGDVVLLAAWAVRMLGLGAPWSLRRLQDFVICALELLADHPEGLKDGASAREASRSLLLDACAAYLSAPVIPRLQARLRSCVSRLRDQGILRPAVDDERLTTALRACLGEVEQPTEAVFDGEGSGLKALRDADGLRAVFRRTLRQAVVGRLDRSCCLEVRSQSLAGVKAVSALHPDPGGAARSRGLMLEALASVPQRPPVTFWSLNHLEVSEENADGNPTAIRKGEVQFEMKRSPSVIKIWDPGEAPEPSSIFPYCCNPMSSGAFHECH</sequence>
<keyword evidence="3" id="KW-1185">Reference proteome</keyword>